<feature type="domain" description="Sulfotransferase" evidence="3">
    <location>
        <begin position="70"/>
        <end position="180"/>
    </location>
</feature>
<protein>
    <recommendedName>
        <fullName evidence="3">Sulfotransferase domain-containing protein</fullName>
    </recommendedName>
</protein>
<evidence type="ECO:0000256" key="1">
    <source>
        <dbReference type="ARBA" id="ARBA00022679"/>
    </source>
</evidence>
<organism evidence="4 5">
    <name type="scientific">Sinorhizobium glycinis</name>
    <dbReference type="NCBI Taxonomy" id="1472378"/>
    <lineage>
        <taxon>Bacteria</taxon>
        <taxon>Pseudomonadati</taxon>
        <taxon>Pseudomonadota</taxon>
        <taxon>Alphaproteobacteria</taxon>
        <taxon>Hyphomicrobiales</taxon>
        <taxon>Rhizobiaceae</taxon>
        <taxon>Sinorhizobium/Ensifer group</taxon>
        <taxon>Sinorhizobium</taxon>
    </lineage>
</organism>
<dbReference type="AlphaFoldDB" id="A0A178XXH0"/>
<accession>A0A178XXH0</accession>
<keyword evidence="2" id="KW-0325">Glycoprotein</keyword>
<dbReference type="Gene3D" id="3.40.50.300">
    <property type="entry name" value="P-loop containing nucleotide triphosphate hydrolases"/>
    <property type="match status" value="1"/>
</dbReference>
<evidence type="ECO:0000256" key="2">
    <source>
        <dbReference type="ARBA" id="ARBA00023180"/>
    </source>
</evidence>
<sequence length="281" mass="32684">MEYLGSHPRIFFSKAKEPHHFSHDFPKWCWARTQQEYLALFQESGDAPVVGEGSVRYLYSRVAAREIHKFNPAAKILIFLRSQEDFLPSLHNQQLYNRDEAIENFEQVWRLSGNRSADTIPACCREPSFLDYKAMGRFREQVERFFAVFPAEQIRVLAFRDWIADPRQTYLDILDFLGLEDDGRTEFPPVNEAKHHKSRIVASLTQNPAPWVRKTSTLVTQIAGKQLGILTRLRSLNRGTGYRSAPIEPSLKQEIREYYEAENLALLPLVSWRRAGEQTRL</sequence>
<dbReference type="PANTHER" id="PTHR10605">
    <property type="entry name" value="HEPARAN SULFATE SULFOTRANSFERASE"/>
    <property type="match status" value="1"/>
</dbReference>
<proteinExistence type="predicted"/>
<dbReference type="Pfam" id="PF00685">
    <property type="entry name" value="Sulfotransfer_1"/>
    <property type="match status" value="1"/>
</dbReference>
<dbReference type="PANTHER" id="PTHR10605:SF56">
    <property type="entry name" value="BIFUNCTIONAL HEPARAN SULFATE N-DEACETYLASE_N-SULFOTRANSFERASE"/>
    <property type="match status" value="1"/>
</dbReference>
<keyword evidence="1" id="KW-0808">Transferase</keyword>
<reference evidence="4 5" key="1">
    <citation type="journal article" date="2016" name="Int. J. Syst. Evol. Microbiol.">
        <title>Ensifer glycinis sp. nov., an novel rhizobial species associated with Glycine spp.</title>
        <authorList>
            <person name="Yan H."/>
            <person name="Yan J."/>
            <person name="Sui X.H."/>
            <person name="Wang E.T."/>
            <person name="Chen W.X."/>
            <person name="Zhang X.X."/>
            <person name="Chen W.F."/>
        </authorList>
    </citation>
    <scope>NUCLEOTIDE SEQUENCE [LARGE SCALE GENOMIC DNA]</scope>
    <source>
        <strain evidence="4 5">CCBAU 23380</strain>
    </source>
</reference>
<dbReference type="InterPro" id="IPR037359">
    <property type="entry name" value="NST/OST"/>
</dbReference>
<evidence type="ECO:0000259" key="3">
    <source>
        <dbReference type="Pfam" id="PF00685"/>
    </source>
</evidence>
<dbReference type="InterPro" id="IPR000863">
    <property type="entry name" value="Sulfotransferase_dom"/>
</dbReference>
<dbReference type="EMBL" id="LPUX01000055">
    <property type="protein sequence ID" value="OAP39980.1"/>
    <property type="molecule type" value="Genomic_DNA"/>
</dbReference>
<evidence type="ECO:0000313" key="4">
    <source>
        <dbReference type="EMBL" id="OAP39980.1"/>
    </source>
</evidence>
<evidence type="ECO:0000313" key="5">
    <source>
        <dbReference type="Proteomes" id="UP000094025"/>
    </source>
</evidence>
<dbReference type="STRING" id="1472378.AU381_10595"/>
<dbReference type="InterPro" id="IPR027417">
    <property type="entry name" value="P-loop_NTPase"/>
</dbReference>
<gene>
    <name evidence="4" type="ORF">AU381_10595</name>
</gene>
<dbReference type="Proteomes" id="UP000094025">
    <property type="component" value="Unassembled WGS sequence"/>
</dbReference>
<comment type="caution">
    <text evidence="4">The sequence shown here is derived from an EMBL/GenBank/DDBJ whole genome shotgun (WGS) entry which is preliminary data.</text>
</comment>
<dbReference type="SUPFAM" id="SSF52540">
    <property type="entry name" value="P-loop containing nucleoside triphosphate hydrolases"/>
    <property type="match status" value="1"/>
</dbReference>
<keyword evidence="5" id="KW-1185">Reference proteome</keyword>
<name>A0A178XXH0_9HYPH</name>
<dbReference type="GO" id="GO:0008146">
    <property type="term" value="F:sulfotransferase activity"/>
    <property type="evidence" value="ECO:0007669"/>
    <property type="project" value="InterPro"/>
</dbReference>